<dbReference type="Proteomes" id="UP000774699">
    <property type="component" value="Unassembled WGS sequence"/>
</dbReference>
<name>A0A8T4C7H2_9ARCH</name>
<dbReference type="AlphaFoldDB" id="A0A8T4C7H2"/>
<accession>A0A8T4C7H2</accession>
<organism evidence="1 2">
    <name type="scientific">Candidatus Iainarchaeum sp</name>
    <dbReference type="NCBI Taxonomy" id="3101447"/>
    <lineage>
        <taxon>Archaea</taxon>
        <taxon>Candidatus Iainarchaeota</taxon>
        <taxon>Candidatus Iainarchaeia</taxon>
        <taxon>Candidatus Iainarchaeales</taxon>
        <taxon>Candidatus Iainarchaeaceae</taxon>
        <taxon>Candidatus Iainarchaeum</taxon>
    </lineage>
</organism>
<proteinExistence type="predicted"/>
<gene>
    <name evidence="1" type="ORF">FJY86_02825</name>
</gene>
<reference evidence="1" key="1">
    <citation type="submission" date="2019-03" db="EMBL/GenBank/DDBJ databases">
        <title>Lake Tanganyika Metagenome-Assembled Genomes (MAGs).</title>
        <authorList>
            <person name="Tran P."/>
        </authorList>
    </citation>
    <scope>NUCLEOTIDE SEQUENCE</scope>
    <source>
        <strain evidence="1">M_DeepCast_50m_m2_156</strain>
    </source>
</reference>
<dbReference type="EMBL" id="VGJJ01000018">
    <property type="protein sequence ID" value="MBM3282247.1"/>
    <property type="molecule type" value="Genomic_DNA"/>
</dbReference>
<sequence>MATRKPGNHRIGFHLVELGAGSAEASIRHKRRNPRHRVAVVDRVYNDSNLVRSPIPILEKYSLHVFPDTYRGFFKKMIAEGVRTPKIILDMPWQRYPCRMSPVDSALRQKRFEAQLRGVLRDLPQVLVPGGHLAITSERVDWMKMLHMFAKERGLVTSPIREISHARALVQSETTRDVRKYTGKRIYRLVISLPR</sequence>
<protein>
    <submittedName>
        <fullName evidence="1">Uncharacterized protein</fullName>
    </submittedName>
</protein>
<evidence type="ECO:0000313" key="2">
    <source>
        <dbReference type="Proteomes" id="UP000774699"/>
    </source>
</evidence>
<evidence type="ECO:0000313" key="1">
    <source>
        <dbReference type="EMBL" id="MBM3282247.1"/>
    </source>
</evidence>
<comment type="caution">
    <text evidence="1">The sequence shown here is derived from an EMBL/GenBank/DDBJ whole genome shotgun (WGS) entry which is preliminary data.</text>
</comment>